<sequence length="162" mass="18984">MSKQNVPLIWYRSEKNDNSDTYSNNISESRSENFSDYGSDYESDTKISTIKPQISQSPKVEEQDYLLPNYETKEEISLFDTYKREDLTNLLVIQVERDEYKKFSVINDISEVYGEPGIHELEAFVMANIPLEKVDKLQKWLCENCCEGGFIPKRSFSAYKRF</sequence>
<dbReference type="STRING" id="1348612.A0A397JKB0"/>
<reference evidence="2 3" key="1">
    <citation type="submission" date="2018-08" db="EMBL/GenBank/DDBJ databases">
        <title>Genome and evolution of the arbuscular mycorrhizal fungus Diversispora epigaea (formerly Glomus versiforme) and its bacterial endosymbionts.</title>
        <authorList>
            <person name="Sun X."/>
            <person name="Fei Z."/>
            <person name="Harrison M."/>
        </authorList>
    </citation>
    <scope>NUCLEOTIDE SEQUENCE [LARGE SCALE GENOMIC DNA]</scope>
    <source>
        <strain evidence="2 3">IT104</strain>
    </source>
</reference>
<feature type="compositionally biased region" description="Polar residues" evidence="1">
    <location>
        <begin position="19"/>
        <end position="36"/>
    </location>
</feature>
<name>A0A397JKB0_9GLOM</name>
<protein>
    <submittedName>
        <fullName evidence="2">Uncharacterized protein</fullName>
    </submittedName>
</protein>
<dbReference type="EMBL" id="PQFF01000036">
    <property type="protein sequence ID" value="RHZ87228.1"/>
    <property type="molecule type" value="Genomic_DNA"/>
</dbReference>
<evidence type="ECO:0000313" key="2">
    <source>
        <dbReference type="EMBL" id="RHZ87228.1"/>
    </source>
</evidence>
<dbReference type="OrthoDB" id="2444569at2759"/>
<organism evidence="2 3">
    <name type="scientific">Diversispora epigaea</name>
    <dbReference type="NCBI Taxonomy" id="1348612"/>
    <lineage>
        <taxon>Eukaryota</taxon>
        <taxon>Fungi</taxon>
        <taxon>Fungi incertae sedis</taxon>
        <taxon>Mucoromycota</taxon>
        <taxon>Glomeromycotina</taxon>
        <taxon>Glomeromycetes</taxon>
        <taxon>Diversisporales</taxon>
        <taxon>Diversisporaceae</taxon>
        <taxon>Diversispora</taxon>
    </lineage>
</organism>
<proteinExistence type="predicted"/>
<dbReference type="Proteomes" id="UP000266861">
    <property type="component" value="Unassembled WGS sequence"/>
</dbReference>
<evidence type="ECO:0000313" key="3">
    <source>
        <dbReference type="Proteomes" id="UP000266861"/>
    </source>
</evidence>
<keyword evidence="3" id="KW-1185">Reference proteome</keyword>
<comment type="caution">
    <text evidence="2">The sequence shown here is derived from an EMBL/GenBank/DDBJ whole genome shotgun (WGS) entry which is preliminary data.</text>
</comment>
<feature type="compositionally biased region" description="Polar residues" evidence="1">
    <location>
        <begin position="46"/>
        <end position="58"/>
    </location>
</feature>
<feature type="region of interest" description="Disordered" evidence="1">
    <location>
        <begin position="1"/>
        <end position="60"/>
    </location>
</feature>
<accession>A0A397JKB0</accession>
<evidence type="ECO:0000256" key="1">
    <source>
        <dbReference type="SAM" id="MobiDB-lite"/>
    </source>
</evidence>
<dbReference type="AlphaFoldDB" id="A0A397JKB0"/>
<gene>
    <name evidence="2" type="ORF">Glove_38g15</name>
</gene>